<evidence type="ECO:0000256" key="2">
    <source>
        <dbReference type="PROSITE-ProRule" id="PRU00169"/>
    </source>
</evidence>
<dbReference type="GO" id="GO:0000160">
    <property type="term" value="P:phosphorelay signal transduction system"/>
    <property type="evidence" value="ECO:0007669"/>
    <property type="project" value="UniProtKB-KW"/>
</dbReference>
<gene>
    <name evidence="5" type="ORF">GUJ93_ZPchr0005g15874</name>
</gene>
<reference evidence="5" key="2">
    <citation type="submission" date="2021-02" db="EMBL/GenBank/DDBJ databases">
        <authorList>
            <person name="Kimball J.A."/>
            <person name="Haas M.W."/>
            <person name="Macchietto M."/>
            <person name="Kono T."/>
            <person name="Duquette J."/>
            <person name="Shao M."/>
        </authorList>
    </citation>
    <scope>NUCLEOTIDE SEQUENCE</scope>
    <source>
        <tissue evidence="5">Fresh leaf tissue</tissue>
    </source>
</reference>
<dbReference type="InterPro" id="IPR045279">
    <property type="entry name" value="ARR-like"/>
</dbReference>
<dbReference type="InterPro" id="IPR001789">
    <property type="entry name" value="Sig_transdc_resp-reg_receiver"/>
</dbReference>
<feature type="domain" description="Response regulatory" evidence="4">
    <location>
        <begin position="23"/>
        <end position="136"/>
    </location>
</feature>
<dbReference type="CDD" id="cd17584">
    <property type="entry name" value="REC_typeB_ARR-like"/>
    <property type="match status" value="1"/>
</dbReference>
<proteinExistence type="predicted"/>
<dbReference type="GO" id="GO:0009736">
    <property type="term" value="P:cytokinin-activated signaling pathway"/>
    <property type="evidence" value="ECO:0007669"/>
    <property type="project" value="InterPro"/>
</dbReference>
<reference evidence="5" key="1">
    <citation type="journal article" date="2021" name="bioRxiv">
        <title>Whole Genome Assembly and Annotation of Northern Wild Rice, Zizania palustris L., Supports a Whole Genome Duplication in the Zizania Genus.</title>
        <authorList>
            <person name="Haas M."/>
            <person name="Kono T."/>
            <person name="Macchietto M."/>
            <person name="Millas R."/>
            <person name="McGilp L."/>
            <person name="Shao M."/>
            <person name="Duquette J."/>
            <person name="Hirsch C.N."/>
            <person name="Kimball J."/>
        </authorList>
    </citation>
    <scope>NUCLEOTIDE SEQUENCE</scope>
    <source>
        <tissue evidence="5">Fresh leaf tissue</tissue>
    </source>
</reference>
<evidence type="ECO:0000256" key="3">
    <source>
        <dbReference type="SAM" id="MobiDB-lite"/>
    </source>
</evidence>
<dbReference type="EMBL" id="JAAALK010000284">
    <property type="protein sequence ID" value="KAG8068877.1"/>
    <property type="molecule type" value="Genomic_DNA"/>
</dbReference>
<evidence type="ECO:0000259" key="4">
    <source>
        <dbReference type="PROSITE" id="PS50110"/>
    </source>
</evidence>
<sequence>MAESVIVSPFGFKLPVGFPVGLRVLAVDSDAVGLEELKFMLHLCGYYVTGKKTAEEAVEEVRRSEEGFDIVMTEVHMPGMGGFELLRRVKNRLPVIMFSDDEGVETVMRSVVGGACDYMAKPLRTDMIRGIWQHVLRRKLNIIAAAAAPERRNSSLPNYPVAAAAAPERQNSSLPNYRWRRRQVAVLLTDNLRRQQGVAGVAMGKRRRRRQRRRWEE</sequence>
<keyword evidence="1" id="KW-0902">Two-component regulatory system</keyword>
<dbReference type="Pfam" id="PF00072">
    <property type="entry name" value="Response_reg"/>
    <property type="match status" value="1"/>
</dbReference>
<feature type="compositionally biased region" description="Basic residues" evidence="3">
    <location>
        <begin position="204"/>
        <end position="217"/>
    </location>
</feature>
<dbReference type="AlphaFoldDB" id="A0A8J5SHE4"/>
<feature type="region of interest" description="Disordered" evidence="3">
    <location>
        <begin position="198"/>
        <end position="217"/>
    </location>
</feature>
<evidence type="ECO:0000256" key="1">
    <source>
        <dbReference type="ARBA" id="ARBA00023012"/>
    </source>
</evidence>
<comment type="caution">
    <text evidence="5">The sequence shown here is derived from an EMBL/GenBank/DDBJ whole genome shotgun (WGS) entry which is preliminary data.</text>
</comment>
<organism evidence="5 6">
    <name type="scientific">Zizania palustris</name>
    <name type="common">Northern wild rice</name>
    <dbReference type="NCBI Taxonomy" id="103762"/>
    <lineage>
        <taxon>Eukaryota</taxon>
        <taxon>Viridiplantae</taxon>
        <taxon>Streptophyta</taxon>
        <taxon>Embryophyta</taxon>
        <taxon>Tracheophyta</taxon>
        <taxon>Spermatophyta</taxon>
        <taxon>Magnoliopsida</taxon>
        <taxon>Liliopsida</taxon>
        <taxon>Poales</taxon>
        <taxon>Poaceae</taxon>
        <taxon>BOP clade</taxon>
        <taxon>Oryzoideae</taxon>
        <taxon>Oryzeae</taxon>
        <taxon>Zizaniinae</taxon>
        <taxon>Zizania</taxon>
    </lineage>
</organism>
<dbReference type="SMART" id="SM00448">
    <property type="entry name" value="REC"/>
    <property type="match status" value="1"/>
</dbReference>
<name>A0A8J5SHE4_ZIZPA</name>
<evidence type="ECO:0000313" key="6">
    <source>
        <dbReference type="Proteomes" id="UP000729402"/>
    </source>
</evidence>
<keyword evidence="6" id="KW-1185">Reference proteome</keyword>
<dbReference type="PANTHER" id="PTHR43874:SF84">
    <property type="entry name" value="TWO-COMPONENT RESPONSE REGULATOR ORR27"/>
    <property type="match status" value="1"/>
</dbReference>
<comment type="caution">
    <text evidence="2">Lacks conserved residue(s) required for the propagation of feature annotation.</text>
</comment>
<dbReference type="PROSITE" id="PS50110">
    <property type="entry name" value="RESPONSE_REGULATORY"/>
    <property type="match status" value="1"/>
</dbReference>
<accession>A0A8J5SHE4</accession>
<dbReference type="OrthoDB" id="695059at2759"/>
<protein>
    <recommendedName>
        <fullName evidence="4">Response regulatory domain-containing protein</fullName>
    </recommendedName>
</protein>
<dbReference type="Proteomes" id="UP000729402">
    <property type="component" value="Unassembled WGS sequence"/>
</dbReference>
<dbReference type="PANTHER" id="PTHR43874">
    <property type="entry name" value="TWO-COMPONENT RESPONSE REGULATOR"/>
    <property type="match status" value="1"/>
</dbReference>
<evidence type="ECO:0000313" key="5">
    <source>
        <dbReference type="EMBL" id="KAG8068877.1"/>
    </source>
</evidence>